<proteinExistence type="inferred from homology"/>
<keyword evidence="15" id="KW-1185">Reference proteome</keyword>
<dbReference type="Pfam" id="PF00566">
    <property type="entry name" value="RabGAP-TBC"/>
    <property type="match status" value="1"/>
</dbReference>
<dbReference type="Gene3D" id="1.10.472.80">
    <property type="entry name" value="Ypt/Rab-GAP domain of gyp1p, domain 3"/>
    <property type="match status" value="1"/>
</dbReference>
<feature type="domain" description="TLDc" evidence="13">
    <location>
        <begin position="526"/>
        <end position="702"/>
    </location>
</feature>
<protein>
    <recommendedName>
        <fullName evidence="10">Oxidation resistance protein 1</fullName>
    </recommendedName>
</protein>
<feature type="region of interest" description="Disordered" evidence="11">
    <location>
        <begin position="479"/>
        <end position="512"/>
    </location>
</feature>
<dbReference type="SMART" id="SM00164">
    <property type="entry name" value="TBC"/>
    <property type="match status" value="1"/>
</dbReference>
<keyword evidence="7" id="KW-0472">Membrane</keyword>
<dbReference type="SMART" id="SM00584">
    <property type="entry name" value="TLDc"/>
    <property type="match status" value="1"/>
</dbReference>
<evidence type="ECO:0000256" key="5">
    <source>
        <dbReference type="ARBA" id="ARBA00023018"/>
    </source>
</evidence>
<organism evidence="14 15">
    <name type="scientific">Batrachochytrium salamandrivorans</name>
    <dbReference type="NCBI Taxonomy" id="1357716"/>
    <lineage>
        <taxon>Eukaryota</taxon>
        <taxon>Fungi</taxon>
        <taxon>Fungi incertae sedis</taxon>
        <taxon>Chytridiomycota</taxon>
        <taxon>Chytridiomycota incertae sedis</taxon>
        <taxon>Chytridiomycetes</taxon>
        <taxon>Rhizophydiales</taxon>
        <taxon>Rhizophydiales incertae sedis</taxon>
        <taxon>Batrachochytrium</taxon>
    </lineage>
</organism>
<dbReference type="Pfam" id="PF07534">
    <property type="entry name" value="TLD"/>
    <property type="match status" value="1"/>
</dbReference>
<keyword evidence="5" id="KW-0770">Synapse</keyword>
<feature type="domain" description="Rab-GAP TBC" evidence="12">
    <location>
        <begin position="45"/>
        <end position="259"/>
    </location>
</feature>
<dbReference type="Proteomes" id="UP001648503">
    <property type="component" value="Unassembled WGS sequence"/>
</dbReference>
<sequence length="704" mass="78646">MGQQCCIRAREEPLNAAAWLDPKVDKMCASLPLDKTKLKSMVVAGIPPHLRHILYPKLLKIDQLDDFERDFKRAQTRTYGLVVPPDPIPPTFGGRSHQSTLALTPAGSIMVRHILCIISHDNPNLEYCPFLPPLVALLAHHIDSPDILLACVTSLLRLNTLIYPSQVSSLQLTKSFMPGESDPSHRWRYIPIHRREAKLFSRAFGNLLYQTDRKLHSHLTELHSSSPDPFWTAWIHNMFTHILPQPLLWRFLDSFIVEGYKAFLRFGMAILIQQRGAILKLQSIWELTQLITPSLFVDAAIVRSTKYATIADEMCATAAGVFINYANVKRVHMHHASLVAVSQESCEGLETGMNHLRFQRALPKFIGDGVAAIMDQQRGSDIEPMEDEDDTDAELSPPKPRRPVSCMASLEPGRICLDKSHALSVCGCNVVTSSKATPGDPALLQVEDANQQQQQQQLLQPQPQPRIQVDFFVADSDESDIYPASNRTPSVGGVPSSVRSLSPRKSFSSERSTSPQLGIELLPASTIADTDYWVALWSWIPPHKRMDSIELVFTTKVHGYHIKTMYEKLHHRQPIILAIETTRGETFGAYLSDGLPHLKEEPHLAGKWIGSGETFVFSLVPHAKMFPWVGRLNEDMSGDSYFVNASLTSLTIGGGGEHVAIHLDAELRYGSTGKCTTFMNDAFTMDKRTRFECLVVEAFAFSSA</sequence>
<dbReference type="InterPro" id="IPR000195">
    <property type="entry name" value="Rab-GAP-TBC_dom"/>
</dbReference>
<evidence type="ECO:0000256" key="2">
    <source>
        <dbReference type="ARBA" id="ARBA00004173"/>
    </source>
</evidence>
<dbReference type="SUPFAM" id="SSF47923">
    <property type="entry name" value="Ypt/Rab-GAP domain of gyp1p"/>
    <property type="match status" value="1"/>
</dbReference>
<dbReference type="PROSITE" id="PS51886">
    <property type="entry name" value="TLDC"/>
    <property type="match status" value="1"/>
</dbReference>
<accession>A0ABQ8ET48</accession>
<keyword evidence="6" id="KW-0496">Mitochondrion</keyword>
<evidence type="ECO:0000256" key="4">
    <source>
        <dbReference type="ARBA" id="ARBA00009540"/>
    </source>
</evidence>
<evidence type="ECO:0000259" key="12">
    <source>
        <dbReference type="PROSITE" id="PS50086"/>
    </source>
</evidence>
<dbReference type="EMBL" id="JAFCIX010000575">
    <property type="protein sequence ID" value="KAH6586161.1"/>
    <property type="molecule type" value="Genomic_DNA"/>
</dbReference>
<evidence type="ECO:0000313" key="15">
    <source>
        <dbReference type="Proteomes" id="UP001648503"/>
    </source>
</evidence>
<evidence type="ECO:0000259" key="13">
    <source>
        <dbReference type="PROSITE" id="PS51886"/>
    </source>
</evidence>
<dbReference type="PANTHER" id="PTHR23354">
    <property type="entry name" value="NUCLEOLAR PROTEIN 7/ESTROGEN RECEPTOR COACTIVATOR-RELATED"/>
    <property type="match status" value="1"/>
</dbReference>
<evidence type="ECO:0000256" key="10">
    <source>
        <dbReference type="ARBA" id="ARBA00040604"/>
    </source>
</evidence>
<dbReference type="InterPro" id="IPR006571">
    <property type="entry name" value="TLDc_dom"/>
</dbReference>
<evidence type="ECO:0000313" key="14">
    <source>
        <dbReference type="EMBL" id="KAH6586161.1"/>
    </source>
</evidence>
<evidence type="ECO:0000256" key="3">
    <source>
        <dbReference type="ARBA" id="ARBA00004184"/>
    </source>
</evidence>
<comment type="caution">
    <text evidence="14">The sequence shown here is derived from an EMBL/GenBank/DDBJ whole genome shotgun (WGS) entry which is preliminary data.</text>
</comment>
<gene>
    <name evidence="14" type="ORF">BASA50_000627</name>
</gene>
<evidence type="ECO:0000256" key="11">
    <source>
        <dbReference type="SAM" id="MobiDB-lite"/>
    </source>
</evidence>
<comment type="similarity">
    <text evidence="4">Belongs to the OXR1 family.</text>
</comment>
<feature type="compositionally biased region" description="Acidic residues" evidence="11">
    <location>
        <begin position="383"/>
        <end position="393"/>
    </location>
</feature>
<dbReference type="PANTHER" id="PTHR23354:SF62">
    <property type="entry name" value="MUSTARD, ISOFORM V"/>
    <property type="match status" value="1"/>
</dbReference>
<keyword evidence="8" id="KW-0968">Cytoplasmic vesicle</keyword>
<dbReference type="PROSITE" id="PS50086">
    <property type="entry name" value="TBC_RABGAP"/>
    <property type="match status" value="1"/>
</dbReference>
<evidence type="ECO:0000256" key="7">
    <source>
        <dbReference type="ARBA" id="ARBA00023136"/>
    </source>
</evidence>
<evidence type="ECO:0000256" key="1">
    <source>
        <dbReference type="ARBA" id="ARBA00004156"/>
    </source>
</evidence>
<name>A0ABQ8ET48_9FUNG</name>
<evidence type="ECO:0000256" key="8">
    <source>
        <dbReference type="ARBA" id="ARBA00023329"/>
    </source>
</evidence>
<feature type="region of interest" description="Disordered" evidence="11">
    <location>
        <begin position="380"/>
        <end position="404"/>
    </location>
</feature>
<evidence type="ECO:0000256" key="9">
    <source>
        <dbReference type="ARBA" id="ARBA00034103"/>
    </source>
</evidence>
<comment type="subcellular location">
    <subcellularLocation>
        <location evidence="1">Cytoplasmic vesicle membrane</location>
    </subcellularLocation>
    <subcellularLocation>
        <location evidence="3">Endomembrane system</location>
        <topology evidence="3">Peripheral membrane protein</topology>
    </subcellularLocation>
    <subcellularLocation>
        <location evidence="2">Mitochondrion</location>
    </subcellularLocation>
    <subcellularLocation>
        <location evidence="9">Synapse</location>
    </subcellularLocation>
</comment>
<dbReference type="InterPro" id="IPR035969">
    <property type="entry name" value="Rab-GAP_TBC_sf"/>
</dbReference>
<feature type="compositionally biased region" description="Low complexity" evidence="11">
    <location>
        <begin position="487"/>
        <end position="512"/>
    </location>
</feature>
<reference evidence="14 15" key="1">
    <citation type="submission" date="2021-02" db="EMBL/GenBank/DDBJ databases">
        <title>Variation within the Batrachochytrium salamandrivorans European outbreak.</title>
        <authorList>
            <person name="Kelly M."/>
            <person name="Pasmans F."/>
            <person name="Shea T.P."/>
            <person name="Munoz J.F."/>
            <person name="Carranza S."/>
            <person name="Cuomo C.A."/>
            <person name="Martel A."/>
        </authorList>
    </citation>
    <scope>NUCLEOTIDE SEQUENCE [LARGE SCALE GENOMIC DNA]</scope>
    <source>
        <strain evidence="14 15">AMFP18/2</strain>
    </source>
</reference>
<evidence type="ECO:0000256" key="6">
    <source>
        <dbReference type="ARBA" id="ARBA00023128"/>
    </source>
</evidence>